<dbReference type="AlphaFoldDB" id="G5C775"/>
<dbReference type="Proteomes" id="UP000006813">
    <property type="component" value="Unassembled WGS sequence"/>
</dbReference>
<evidence type="ECO:0000256" key="1">
    <source>
        <dbReference type="SAM" id="MobiDB-lite"/>
    </source>
</evidence>
<dbReference type="InParanoid" id="G5C775"/>
<sequence length="267" mass="28549">MAVPLSPSPGAEVNVVEFKEYKCSWVGENKLQFEDCRSSSVRPEAALGSLDTKVQKRGPQDTRNQEEVAHEAVSTWYLEGGDSATNCQSHSVDESYLTFPTLGDFSLFPEPACSPAFPERTLVNLLLSGTGHDWAPLLAGRLTMVDPVPLGHCKSSSTISKSTGSWQKNIEAVSKTSLASAPVSATVSESCEIEEEGIHSHDGSDLSDNMSEAFGYAPDSISCGYLGLCDQLHDMEMALHPVALESPSQHMPASSTGKGPRVVLSDS</sequence>
<accession>G5C775</accession>
<proteinExistence type="predicted"/>
<dbReference type="EMBL" id="JH173672">
    <property type="protein sequence ID" value="EHB17386.1"/>
    <property type="molecule type" value="Genomic_DNA"/>
</dbReference>
<evidence type="ECO:0000313" key="3">
    <source>
        <dbReference type="Proteomes" id="UP000006813"/>
    </source>
</evidence>
<reference evidence="2 3" key="1">
    <citation type="journal article" date="2011" name="Nature">
        <title>Genome sequencing reveals insights into physiology and longevity of the naked mole rat.</title>
        <authorList>
            <person name="Kim E.B."/>
            <person name="Fang X."/>
            <person name="Fushan A.A."/>
            <person name="Huang Z."/>
            <person name="Lobanov A.V."/>
            <person name="Han L."/>
            <person name="Marino S.M."/>
            <person name="Sun X."/>
            <person name="Turanov A.A."/>
            <person name="Yang P."/>
            <person name="Yim S.H."/>
            <person name="Zhao X."/>
            <person name="Kasaikina M.V."/>
            <person name="Stoletzki N."/>
            <person name="Peng C."/>
            <person name="Polak P."/>
            <person name="Xiong Z."/>
            <person name="Kiezun A."/>
            <person name="Zhu Y."/>
            <person name="Chen Y."/>
            <person name="Kryukov G.V."/>
            <person name="Zhang Q."/>
            <person name="Peshkin L."/>
            <person name="Yang L."/>
            <person name="Bronson R.T."/>
            <person name="Buffenstein R."/>
            <person name="Wang B."/>
            <person name="Han C."/>
            <person name="Li Q."/>
            <person name="Chen L."/>
            <person name="Zhao W."/>
            <person name="Sunyaev S.R."/>
            <person name="Park T.J."/>
            <person name="Zhang G."/>
            <person name="Wang J."/>
            <person name="Gladyshev V.N."/>
        </authorList>
    </citation>
    <scope>NUCLEOTIDE SEQUENCE [LARGE SCALE GENOMIC DNA]</scope>
</reference>
<name>G5C775_HETGA</name>
<dbReference type="STRING" id="10181.G5C775"/>
<gene>
    <name evidence="2" type="ORF">GW7_21860</name>
</gene>
<feature type="region of interest" description="Disordered" evidence="1">
    <location>
        <begin position="37"/>
        <end position="66"/>
    </location>
</feature>
<organism evidence="2 3">
    <name type="scientific">Heterocephalus glaber</name>
    <name type="common">Naked mole rat</name>
    <dbReference type="NCBI Taxonomy" id="10181"/>
    <lineage>
        <taxon>Eukaryota</taxon>
        <taxon>Metazoa</taxon>
        <taxon>Chordata</taxon>
        <taxon>Craniata</taxon>
        <taxon>Vertebrata</taxon>
        <taxon>Euteleostomi</taxon>
        <taxon>Mammalia</taxon>
        <taxon>Eutheria</taxon>
        <taxon>Euarchontoglires</taxon>
        <taxon>Glires</taxon>
        <taxon>Rodentia</taxon>
        <taxon>Hystricomorpha</taxon>
        <taxon>Bathyergidae</taxon>
        <taxon>Heterocephalus</taxon>
    </lineage>
</organism>
<feature type="region of interest" description="Disordered" evidence="1">
    <location>
        <begin position="246"/>
        <end position="267"/>
    </location>
</feature>
<evidence type="ECO:0000313" key="2">
    <source>
        <dbReference type="EMBL" id="EHB17386.1"/>
    </source>
</evidence>
<feature type="compositionally biased region" description="Polar residues" evidence="1">
    <location>
        <begin position="246"/>
        <end position="257"/>
    </location>
</feature>
<protein>
    <submittedName>
        <fullName evidence="2">RE1-silencing transcription factor</fullName>
    </submittedName>
</protein>